<evidence type="ECO:0000259" key="7">
    <source>
        <dbReference type="Pfam" id="PF20684"/>
    </source>
</evidence>
<dbReference type="AlphaFoldDB" id="A0AAJ0DLB2"/>
<comment type="caution">
    <text evidence="8">The sequence shown here is derived from an EMBL/GenBank/DDBJ whole genome shotgun (WGS) entry which is preliminary data.</text>
</comment>
<dbReference type="InterPro" id="IPR049326">
    <property type="entry name" value="Rhodopsin_dom_fungi"/>
</dbReference>
<dbReference type="Pfam" id="PF20684">
    <property type="entry name" value="Fung_rhodopsin"/>
    <property type="match status" value="1"/>
</dbReference>
<dbReference type="EMBL" id="JAWDJX010000019">
    <property type="protein sequence ID" value="KAK3052637.1"/>
    <property type="molecule type" value="Genomic_DNA"/>
</dbReference>
<keyword evidence="2 6" id="KW-0812">Transmembrane</keyword>
<dbReference type="PANTHER" id="PTHR33048:SF129">
    <property type="entry name" value="INTEGRAL MEMBRANE PROTEIN-RELATED"/>
    <property type="match status" value="1"/>
</dbReference>
<keyword evidence="9" id="KW-1185">Reference proteome</keyword>
<proteinExistence type="inferred from homology"/>
<reference evidence="8" key="1">
    <citation type="submission" date="2023-04" db="EMBL/GenBank/DDBJ databases">
        <title>Black Yeasts Isolated from many extreme environments.</title>
        <authorList>
            <person name="Coleine C."/>
            <person name="Stajich J.E."/>
            <person name="Selbmann L."/>
        </authorList>
    </citation>
    <scope>NUCLEOTIDE SEQUENCE</scope>
    <source>
        <strain evidence="8">CCFEE 5312</strain>
    </source>
</reference>
<feature type="transmembrane region" description="Helical" evidence="6">
    <location>
        <begin position="12"/>
        <end position="35"/>
    </location>
</feature>
<comment type="similarity">
    <text evidence="5">Belongs to the SAT4 family.</text>
</comment>
<sequence>MAGSFGWDDLFIFIEYVVSIGFATCAVLGSEQYYLDRHTWDVPMDAYVPAAKNGWIAQMLFIISSGATKVSILMFYRRMTQGTYNVRWRYAIWAALAFTFGFVAALLISYCLICRPLDSYWLSYDFSYTKEYKCLNGNALTPLTGTLSITSDLYATILPWCMLYKYNLDVPRKQKIALNIIFSLSLIVAGCGGGRLYYLWKINNSYDTSWTGYDLFVWSLLECPLAIIFACAPSLRAFVRRYLQDPYRTFRSGAESRGANWTKGSISHSGSAMRNSITIKESPVGRLSDIDERVLVKSPEGRITATDDLWSRRSSDTVLPIANAEDYESYNLKRLQ</sequence>
<gene>
    <name evidence="8" type="ORF">LTR09_006118</name>
</gene>
<feature type="transmembrane region" description="Helical" evidence="6">
    <location>
        <begin position="55"/>
        <end position="76"/>
    </location>
</feature>
<evidence type="ECO:0000256" key="6">
    <source>
        <dbReference type="SAM" id="Phobius"/>
    </source>
</evidence>
<evidence type="ECO:0000313" key="9">
    <source>
        <dbReference type="Proteomes" id="UP001271007"/>
    </source>
</evidence>
<feature type="transmembrane region" description="Helical" evidence="6">
    <location>
        <begin position="176"/>
        <end position="200"/>
    </location>
</feature>
<evidence type="ECO:0000313" key="8">
    <source>
        <dbReference type="EMBL" id="KAK3052637.1"/>
    </source>
</evidence>
<evidence type="ECO:0000256" key="3">
    <source>
        <dbReference type="ARBA" id="ARBA00022989"/>
    </source>
</evidence>
<feature type="transmembrane region" description="Helical" evidence="6">
    <location>
        <begin position="88"/>
        <end position="113"/>
    </location>
</feature>
<feature type="transmembrane region" description="Helical" evidence="6">
    <location>
        <begin position="145"/>
        <end position="164"/>
    </location>
</feature>
<dbReference type="Proteomes" id="UP001271007">
    <property type="component" value="Unassembled WGS sequence"/>
</dbReference>
<accession>A0AAJ0DLB2</accession>
<comment type="subcellular location">
    <subcellularLocation>
        <location evidence="1">Membrane</location>
        <topology evidence="1">Multi-pass membrane protein</topology>
    </subcellularLocation>
</comment>
<feature type="transmembrane region" description="Helical" evidence="6">
    <location>
        <begin position="215"/>
        <end position="239"/>
    </location>
</feature>
<feature type="domain" description="Rhodopsin" evidence="7">
    <location>
        <begin position="3"/>
        <end position="241"/>
    </location>
</feature>
<keyword evidence="3 6" id="KW-1133">Transmembrane helix</keyword>
<dbReference type="PANTHER" id="PTHR33048">
    <property type="entry name" value="PTH11-LIKE INTEGRAL MEMBRANE PROTEIN (AFU_ORTHOLOGUE AFUA_5G11245)"/>
    <property type="match status" value="1"/>
</dbReference>
<dbReference type="InterPro" id="IPR052337">
    <property type="entry name" value="SAT4-like"/>
</dbReference>
<keyword evidence="4 6" id="KW-0472">Membrane</keyword>
<evidence type="ECO:0000256" key="2">
    <source>
        <dbReference type="ARBA" id="ARBA00022692"/>
    </source>
</evidence>
<evidence type="ECO:0000256" key="5">
    <source>
        <dbReference type="ARBA" id="ARBA00038359"/>
    </source>
</evidence>
<evidence type="ECO:0000256" key="1">
    <source>
        <dbReference type="ARBA" id="ARBA00004141"/>
    </source>
</evidence>
<organism evidence="8 9">
    <name type="scientific">Extremus antarcticus</name>
    <dbReference type="NCBI Taxonomy" id="702011"/>
    <lineage>
        <taxon>Eukaryota</taxon>
        <taxon>Fungi</taxon>
        <taxon>Dikarya</taxon>
        <taxon>Ascomycota</taxon>
        <taxon>Pezizomycotina</taxon>
        <taxon>Dothideomycetes</taxon>
        <taxon>Dothideomycetidae</taxon>
        <taxon>Mycosphaerellales</taxon>
        <taxon>Extremaceae</taxon>
        <taxon>Extremus</taxon>
    </lineage>
</organism>
<name>A0AAJ0DLB2_9PEZI</name>
<protein>
    <recommendedName>
        <fullName evidence="7">Rhodopsin domain-containing protein</fullName>
    </recommendedName>
</protein>
<evidence type="ECO:0000256" key="4">
    <source>
        <dbReference type="ARBA" id="ARBA00023136"/>
    </source>
</evidence>
<dbReference type="GO" id="GO:0016020">
    <property type="term" value="C:membrane"/>
    <property type="evidence" value="ECO:0007669"/>
    <property type="project" value="UniProtKB-SubCell"/>
</dbReference>